<reference evidence="1 2" key="1">
    <citation type="journal article" date="2019" name="Sci. Rep.">
        <title>Orb-weaving spider Araneus ventricosus genome elucidates the spidroin gene catalogue.</title>
        <authorList>
            <person name="Kono N."/>
            <person name="Nakamura H."/>
            <person name="Ohtoshi R."/>
            <person name="Moran D.A.P."/>
            <person name="Shinohara A."/>
            <person name="Yoshida Y."/>
            <person name="Fujiwara M."/>
            <person name="Mori M."/>
            <person name="Tomita M."/>
            <person name="Arakawa K."/>
        </authorList>
    </citation>
    <scope>NUCLEOTIDE SEQUENCE [LARGE SCALE GENOMIC DNA]</scope>
</reference>
<proteinExistence type="predicted"/>
<protein>
    <submittedName>
        <fullName evidence="1">Uncharacterized protein</fullName>
    </submittedName>
</protein>
<dbReference type="Proteomes" id="UP000499080">
    <property type="component" value="Unassembled WGS sequence"/>
</dbReference>
<comment type="caution">
    <text evidence="1">The sequence shown here is derived from an EMBL/GenBank/DDBJ whole genome shotgun (WGS) entry which is preliminary data.</text>
</comment>
<organism evidence="1 2">
    <name type="scientific">Araneus ventricosus</name>
    <name type="common">Orbweaver spider</name>
    <name type="synonym">Epeira ventricosa</name>
    <dbReference type="NCBI Taxonomy" id="182803"/>
    <lineage>
        <taxon>Eukaryota</taxon>
        <taxon>Metazoa</taxon>
        <taxon>Ecdysozoa</taxon>
        <taxon>Arthropoda</taxon>
        <taxon>Chelicerata</taxon>
        <taxon>Arachnida</taxon>
        <taxon>Araneae</taxon>
        <taxon>Araneomorphae</taxon>
        <taxon>Entelegynae</taxon>
        <taxon>Araneoidea</taxon>
        <taxon>Araneidae</taxon>
        <taxon>Araneus</taxon>
    </lineage>
</organism>
<evidence type="ECO:0000313" key="1">
    <source>
        <dbReference type="EMBL" id="GBM79939.1"/>
    </source>
</evidence>
<dbReference type="AlphaFoldDB" id="A0A4Y2IRT1"/>
<dbReference type="EMBL" id="BGPR01002850">
    <property type="protein sequence ID" value="GBM79939.1"/>
    <property type="molecule type" value="Genomic_DNA"/>
</dbReference>
<sequence length="94" mass="10944">MLHGSCFKKNLIILSRGHKTMTTTKQGSNFQNFHIKPFKGISFHDSGFNTPKGHMQGVFQWNQISNPRSQSRDSTTMLLWLFLFLITPDEYHEK</sequence>
<gene>
    <name evidence="1" type="ORF">AVEN_239930_1</name>
</gene>
<name>A0A4Y2IRT1_ARAVE</name>
<accession>A0A4Y2IRT1</accession>
<keyword evidence="2" id="KW-1185">Reference proteome</keyword>
<evidence type="ECO:0000313" key="2">
    <source>
        <dbReference type="Proteomes" id="UP000499080"/>
    </source>
</evidence>